<reference evidence="1 2" key="1">
    <citation type="submission" date="2015-09" db="EMBL/GenBank/DDBJ databases">
        <title>Draft genome of the parasitic nematode Teladorsagia circumcincta isolate WARC Sus (inbred).</title>
        <authorList>
            <person name="Mitreva M."/>
        </authorList>
    </citation>
    <scope>NUCLEOTIDE SEQUENCE [LARGE SCALE GENOMIC DNA]</scope>
    <source>
        <strain evidence="1 2">S</strain>
    </source>
</reference>
<organism evidence="1 2">
    <name type="scientific">Teladorsagia circumcincta</name>
    <name type="common">Brown stomach worm</name>
    <name type="synonym">Ostertagia circumcincta</name>
    <dbReference type="NCBI Taxonomy" id="45464"/>
    <lineage>
        <taxon>Eukaryota</taxon>
        <taxon>Metazoa</taxon>
        <taxon>Ecdysozoa</taxon>
        <taxon>Nematoda</taxon>
        <taxon>Chromadorea</taxon>
        <taxon>Rhabditida</taxon>
        <taxon>Rhabditina</taxon>
        <taxon>Rhabditomorpha</taxon>
        <taxon>Strongyloidea</taxon>
        <taxon>Trichostrongylidae</taxon>
        <taxon>Teladorsagia</taxon>
    </lineage>
</organism>
<sequence length="66" mass="7669">MYRQMKNQKATSSDVGLVDRTVVGRWIVFCRESQGFCPTKASFIWSPCIRTISRHFCVVVLIFRVL</sequence>
<dbReference type="AlphaFoldDB" id="A0A2G9U1L0"/>
<name>A0A2G9U1L0_TELCI</name>
<protein>
    <submittedName>
        <fullName evidence="1">Uncharacterized protein</fullName>
    </submittedName>
</protein>
<evidence type="ECO:0000313" key="2">
    <source>
        <dbReference type="Proteomes" id="UP000230423"/>
    </source>
</evidence>
<dbReference type="Proteomes" id="UP000230423">
    <property type="component" value="Unassembled WGS sequence"/>
</dbReference>
<gene>
    <name evidence="1" type="ORF">TELCIR_14232</name>
</gene>
<accession>A0A2G9U1L0</accession>
<proteinExistence type="predicted"/>
<keyword evidence="2" id="KW-1185">Reference proteome</keyword>
<dbReference type="EMBL" id="KZ350182">
    <property type="protein sequence ID" value="PIO64149.1"/>
    <property type="molecule type" value="Genomic_DNA"/>
</dbReference>
<evidence type="ECO:0000313" key="1">
    <source>
        <dbReference type="EMBL" id="PIO64149.1"/>
    </source>
</evidence>